<gene>
    <name evidence="4" type="ORF">GALMADRAFT_276726</name>
</gene>
<accession>A0A067TG69</accession>
<keyword evidence="5" id="KW-1185">Reference proteome</keyword>
<evidence type="ECO:0000256" key="3">
    <source>
        <dbReference type="ARBA" id="ARBA00023002"/>
    </source>
</evidence>
<dbReference type="GO" id="GO:0016491">
    <property type="term" value="F:oxidoreductase activity"/>
    <property type="evidence" value="ECO:0007669"/>
    <property type="project" value="UniProtKB-KW"/>
</dbReference>
<dbReference type="PRINTS" id="PR00081">
    <property type="entry name" value="GDHRDH"/>
</dbReference>
<dbReference type="Gene3D" id="3.40.50.720">
    <property type="entry name" value="NAD(P)-binding Rossmann-like Domain"/>
    <property type="match status" value="1"/>
</dbReference>
<dbReference type="Proteomes" id="UP000027222">
    <property type="component" value="Unassembled WGS sequence"/>
</dbReference>
<evidence type="ECO:0000256" key="1">
    <source>
        <dbReference type="ARBA" id="ARBA00006484"/>
    </source>
</evidence>
<evidence type="ECO:0000313" key="5">
    <source>
        <dbReference type="Proteomes" id="UP000027222"/>
    </source>
</evidence>
<comment type="similarity">
    <text evidence="1">Belongs to the short-chain dehydrogenases/reductases (SDR) family.</text>
</comment>
<dbReference type="AlphaFoldDB" id="A0A067TG69"/>
<organism evidence="4 5">
    <name type="scientific">Galerina marginata (strain CBS 339.88)</name>
    <dbReference type="NCBI Taxonomy" id="685588"/>
    <lineage>
        <taxon>Eukaryota</taxon>
        <taxon>Fungi</taxon>
        <taxon>Dikarya</taxon>
        <taxon>Basidiomycota</taxon>
        <taxon>Agaricomycotina</taxon>
        <taxon>Agaricomycetes</taxon>
        <taxon>Agaricomycetidae</taxon>
        <taxon>Agaricales</taxon>
        <taxon>Agaricineae</taxon>
        <taxon>Strophariaceae</taxon>
        <taxon>Galerina</taxon>
    </lineage>
</organism>
<dbReference type="InterPro" id="IPR036291">
    <property type="entry name" value="NAD(P)-bd_dom_sf"/>
</dbReference>
<proteinExistence type="inferred from homology"/>
<dbReference type="InterPro" id="IPR002347">
    <property type="entry name" value="SDR_fam"/>
</dbReference>
<evidence type="ECO:0000256" key="2">
    <source>
        <dbReference type="ARBA" id="ARBA00022857"/>
    </source>
</evidence>
<dbReference type="EMBL" id="KL142370">
    <property type="protein sequence ID" value="KDR82151.1"/>
    <property type="molecule type" value="Genomic_DNA"/>
</dbReference>
<name>A0A067TG69_GALM3</name>
<dbReference type="SUPFAM" id="SSF51735">
    <property type="entry name" value="NAD(P)-binding Rossmann-fold domains"/>
    <property type="match status" value="1"/>
</dbReference>
<keyword evidence="3" id="KW-0560">Oxidoreductase</keyword>
<dbReference type="OrthoDB" id="9876299at2759"/>
<sequence length="250" mass="26511">MSPTVYFITGANRGIGLALVEELVKSRPNVYVFAAARNSSPALDELATNHSDKISIVKFVAADESSNKAAARIVGDKFGHVDTVLGVAAISDFMGTIEETPADAMNEHLKINVTAILVLYQAVAPLLKKSENPKFIPLTSGAGSLTAFINLPAISVSYGASKAALNYLSRKIHYENEWITCFPLAPGIVMTDMATSNRAMDKTGTLGTLQDAIAITPDAAAKMLVSIIEGATRGTHGGEFINIDGQKISW</sequence>
<dbReference type="PANTHER" id="PTHR43544">
    <property type="entry name" value="SHORT-CHAIN DEHYDROGENASE/REDUCTASE"/>
    <property type="match status" value="1"/>
</dbReference>
<protein>
    <recommendedName>
        <fullName evidence="6">Ketoreductase (KR) domain-containing protein</fullName>
    </recommendedName>
</protein>
<dbReference type="InterPro" id="IPR051468">
    <property type="entry name" value="Fungal_SecMetab_SDRs"/>
</dbReference>
<evidence type="ECO:0000313" key="4">
    <source>
        <dbReference type="EMBL" id="KDR82151.1"/>
    </source>
</evidence>
<dbReference type="Pfam" id="PF00106">
    <property type="entry name" value="adh_short"/>
    <property type="match status" value="1"/>
</dbReference>
<dbReference type="PANTHER" id="PTHR43544:SF7">
    <property type="entry name" value="NADB-LER2"/>
    <property type="match status" value="1"/>
</dbReference>
<keyword evidence="2" id="KW-0521">NADP</keyword>
<dbReference type="InterPro" id="IPR020904">
    <property type="entry name" value="Sc_DH/Rdtase_CS"/>
</dbReference>
<dbReference type="GO" id="GO:0005737">
    <property type="term" value="C:cytoplasm"/>
    <property type="evidence" value="ECO:0007669"/>
    <property type="project" value="TreeGrafter"/>
</dbReference>
<dbReference type="PROSITE" id="PS00061">
    <property type="entry name" value="ADH_SHORT"/>
    <property type="match status" value="1"/>
</dbReference>
<dbReference type="HOGENOM" id="CLU_010194_9_1_1"/>
<reference evidence="5" key="1">
    <citation type="journal article" date="2014" name="Proc. Natl. Acad. Sci. U.S.A.">
        <title>Extensive sampling of basidiomycete genomes demonstrates inadequacy of the white-rot/brown-rot paradigm for wood decay fungi.</title>
        <authorList>
            <person name="Riley R."/>
            <person name="Salamov A.A."/>
            <person name="Brown D.W."/>
            <person name="Nagy L.G."/>
            <person name="Floudas D."/>
            <person name="Held B.W."/>
            <person name="Levasseur A."/>
            <person name="Lombard V."/>
            <person name="Morin E."/>
            <person name="Otillar R."/>
            <person name="Lindquist E.A."/>
            <person name="Sun H."/>
            <person name="LaButti K.M."/>
            <person name="Schmutz J."/>
            <person name="Jabbour D."/>
            <person name="Luo H."/>
            <person name="Baker S.E."/>
            <person name="Pisabarro A.G."/>
            <person name="Walton J.D."/>
            <person name="Blanchette R.A."/>
            <person name="Henrissat B."/>
            <person name="Martin F."/>
            <person name="Cullen D."/>
            <person name="Hibbett D.S."/>
            <person name="Grigoriev I.V."/>
        </authorList>
    </citation>
    <scope>NUCLEOTIDE SEQUENCE [LARGE SCALE GENOMIC DNA]</scope>
    <source>
        <strain evidence="5">CBS 339.88</strain>
    </source>
</reference>
<evidence type="ECO:0008006" key="6">
    <source>
        <dbReference type="Google" id="ProtNLM"/>
    </source>
</evidence>